<dbReference type="PANTHER" id="PTHR43289">
    <property type="entry name" value="MITOGEN-ACTIVATED PROTEIN KINASE KINASE KINASE 20-RELATED"/>
    <property type="match status" value="1"/>
</dbReference>
<evidence type="ECO:0000256" key="7">
    <source>
        <dbReference type="SAM" id="Phobius"/>
    </source>
</evidence>
<dbReference type="CDD" id="cd14014">
    <property type="entry name" value="STKc_PknB_like"/>
    <property type="match status" value="1"/>
</dbReference>
<reference evidence="9 10" key="1">
    <citation type="submission" date="2019-02" db="EMBL/GenBank/DDBJ databases">
        <title>Deep-cultivation of Planctomycetes and their phenomic and genomic characterization uncovers novel biology.</title>
        <authorList>
            <person name="Wiegand S."/>
            <person name="Jogler M."/>
            <person name="Boedeker C."/>
            <person name="Pinto D."/>
            <person name="Vollmers J."/>
            <person name="Rivas-Marin E."/>
            <person name="Kohn T."/>
            <person name="Peeters S.H."/>
            <person name="Heuer A."/>
            <person name="Rast P."/>
            <person name="Oberbeckmann S."/>
            <person name="Bunk B."/>
            <person name="Jeske O."/>
            <person name="Meyerdierks A."/>
            <person name="Storesund J.E."/>
            <person name="Kallscheuer N."/>
            <person name="Luecker S."/>
            <person name="Lage O.M."/>
            <person name="Pohl T."/>
            <person name="Merkel B.J."/>
            <person name="Hornburger P."/>
            <person name="Mueller R.-W."/>
            <person name="Bruemmer F."/>
            <person name="Labrenz M."/>
            <person name="Spormann A.M."/>
            <person name="Op den Camp H."/>
            <person name="Overmann J."/>
            <person name="Amann R."/>
            <person name="Jetten M.S.M."/>
            <person name="Mascher T."/>
            <person name="Medema M.H."/>
            <person name="Devos D.P."/>
            <person name="Kaster A.-K."/>
            <person name="Ovreas L."/>
            <person name="Rohde M."/>
            <person name="Galperin M.Y."/>
            <person name="Jogler C."/>
        </authorList>
    </citation>
    <scope>NUCLEOTIDE SEQUENCE [LARGE SCALE GENOMIC DNA]</scope>
    <source>
        <strain evidence="9 10">FF011L</strain>
    </source>
</reference>
<feature type="region of interest" description="Disordered" evidence="6">
    <location>
        <begin position="916"/>
        <end position="935"/>
    </location>
</feature>
<evidence type="ECO:0000259" key="8">
    <source>
        <dbReference type="PROSITE" id="PS50011"/>
    </source>
</evidence>
<dbReference type="Proteomes" id="UP000320672">
    <property type="component" value="Chromosome"/>
</dbReference>
<dbReference type="InterPro" id="IPR011009">
    <property type="entry name" value="Kinase-like_dom_sf"/>
</dbReference>
<dbReference type="PROSITE" id="PS50011">
    <property type="entry name" value="PROTEIN_KINASE_DOM"/>
    <property type="match status" value="1"/>
</dbReference>
<keyword evidence="7" id="KW-1133">Transmembrane helix</keyword>
<feature type="compositionally biased region" description="Polar residues" evidence="6">
    <location>
        <begin position="961"/>
        <end position="970"/>
    </location>
</feature>
<feature type="compositionally biased region" description="Basic and acidic residues" evidence="6">
    <location>
        <begin position="972"/>
        <end position="993"/>
    </location>
</feature>
<organism evidence="9 10">
    <name type="scientific">Roseimaritima multifibrata</name>
    <dbReference type="NCBI Taxonomy" id="1930274"/>
    <lineage>
        <taxon>Bacteria</taxon>
        <taxon>Pseudomonadati</taxon>
        <taxon>Planctomycetota</taxon>
        <taxon>Planctomycetia</taxon>
        <taxon>Pirellulales</taxon>
        <taxon>Pirellulaceae</taxon>
        <taxon>Roseimaritima</taxon>
    </lineage>
</organism>
<dbReference type="Gene3D" id="1.10.510.10">
    <property type="entry name" value="Transferase(Phosphotransferase) domain 1"/>
    <property type="match status" value="1"/>
</dbReference>
<sequence>MIVSENACNDAGLYSLLREDESSHGYQSALQHVDSCTACQVRLEQMAAESGLWQEAQEVLTSSHEPATGSAKADELAFPLNRRPVAWSESVAKALLAPPSHPELLGRIGRYDVERLIGSGGMGVVFKAYDTELNRPVAVKLLAPYLAESGSARNRFAREARSAAGVVDDHVVPIYNVESENDPPFLVMQYVAGGSLQETLDRNGPLEVGEILRIGMQTAKGLAAAHAQGLIHRDVKPSNILLDEGVERALLTDFGLARAEDDACLTRSGFHPGTPHYMSPEQVRGDAIDGRSDLFGLGCVLYALCTGHPPFRAETSYAVLRRITDDTARPIRQLNPDIPDWLESIVMKLLSKSREGRFGSAEQVAELLEDCLAHVQHPTATPLPKRVEPLTQRLPLALSGGSGRKVWRHWFYIGFAAFSLLFAGFLVVLEMNKGTLTIESDADDVPIRIMQGDDVVEVLTVNKGTESVQIAAGNYFVEIDGEFDGVVVDKGLVSLKRRGEERVKLSLSSVELAATPVKPAANENSINFDSLEDLPIDTQVHVVGCYGPVNHQPIEVFVKSTGKPMVIVLNCYSVANWNWNVDPDADVRGVILSGYNAQQFSHSAPRKGIPTIINTYFPMKGGIEKPEREERSKAFFLAHSPLEEKEFEKMLNRVDRLTERKVTSFQTIAEAKEFVIDGKRGLEELEIAKRWLAFAPGQDKNSEEFIIIDYRLHELLLDRQRPTPTKQFAEKMDALGIPRLTQDVAVIQETKKESNAVGPAAEKQATAPSPEPFASSPHDFGIDSGSTTGNLLTGTWEIEISSPGKPKRSGIAAFAGNGGMIAASGDETVPLQFTYDIQPNFPQPEEAPFWIDLYATAGAADGGPSRWHGIVEASRSSIALCFAREDQIKPHGRPASIKDADLDVFVKVVFLKRTGSDEESNAVDTPAPTNASTSATISVDGKNRIVVLKGDKESVELTADSLNAMMNQPHSAAKERGADEAVMDKRETEPPRN</sequence>
<feature type="transmembrane region" description="Helical" evidence="7">
    <location>
        <begin position="410"/>
        <end position="429"/>
    </location>
</feature>
<dbReference type="GO" id="GO:0005524">
    <property type="term" value="F:ATP binding"/>
    <property type="evidence" value="ECO:0007669"/>
    <property type="project" value="UniProtKB-UniRule"/>
</dbReference>
<dbReference type="AlphaFoldDB" id="A0A517MMV0"/>
<dbReference type="InterPro" id="IPR008271">
    <property type="entry name" value="Ser/Thr_kinase_AS"/>
</dbReference>
<evidence type="ECO:0000256" key="6">
    <source>
        <dbReference type="SAM" id="MobiDB-lite"/>
    </source>
</evidence>
<keyword evidence="1 9" id="KW-0808">Transferase</keyword>
<dbReference type="Pfam" id="PF00069">
    <property type="entry name" value="Pkinase"/>
    <property type="match status" value="1"/>
</dbReference>
<dbReference type="EMBL" id="CP036262">
    <property type="protein sequence ID" value="QDS96194.1"/>
    <property type="molecule type" value="Genomic_DNA"/>
</dbReference>
<protein>
    <submittedName>
        <fullName evidence="9">Serine/threonine-protein kinase PrkC</fullName>
        <ecNumber evidence="9">2.7.11.1</ecNumber>
    </submittedName>
</protein>
<evidence type="ECO:0000256" key="5">
    <source>
        <dbReference type="PROSITE-ProRule" id="PRU10141"/>
    </source>
</evidence>
<evidence type="ECO:0000313" key="9">
    <source>
        <dbReference type="EMBL" id="QDS96194.1"/>
    </source>
</evidence>
<proteinExistence type="predicted"/>
<evidence type="ECO:0000256" key="1">
    <source>
        <dbReference type="ARBA" id="ARBA00022679"/>
    </source>
</evidence>
<keyword evidence="10" id="KW-1185">Reference proteome</keyword>
<dbReference type="PANTHER" id="PTHR43289:SF6">
    <property type="entry name" value="SERINE_THREONINE-PROTEIN KINASE NEKL-3"/>
    <property type="match status" value="1"/>
</dbReference>
<keyword evidence="3 9" id="KW-0418">Kinase</keyword>
<feature type="region of interest" description="Disordered" evidence="6">
    <location>
        <begin position="751"/>
        <end position="786"/>
    </location>
</feature>
<keyword evidence="4 5" id="KW-0067">ATP-binding</keyword>
<dbReference type="PROSITE" id="PS00108">
    <property type="entry name" value="PROTEIN_KINASE_ST"/>
    <property type="match status" value="1"/>
</dbReference>
<feature type="binding site" evidence="5">
    <location>
        <position position="140"/>
    </location>
    <ligand>
        <name>ATP</name>
        <dbReference type="ChEBI" id="CHEBI:30616"/>
    </ligand>
</feature>
<keyword evidence="2 5" id="KW-0547">Nucleotide-binding</keyword>
<dbReference type="EC" id="2.7.11.1" evidence="9"/>
<accession>A0A517MMV0</accession>
<dbReference type="RefSeq" id="WP_218932840.1">
    <property type="nucleotide sequence ID" value="NZ_CP036262.1"/>
</dbReference>
<name>A0A517MMV0_9BACT</name>
<dbReference type="Gene3D" id="3.30.200.20">
    <property type="entry name" value="Phosphorylase Kinase, domain 1"/>
    <property type="match status" value="1"/>
</dbReference>
<dbReference type="SUPFAM" id="SSF56112">
    <property type="entry name" value="Protein kinase-like (PK-like)"/>
    <property type="match status" value="1"/>
</dbReference>
<dbReference type="KEGG" id="rml:FF011L_50020"/>
<gene>
    <name evidence="9" type="primary">prkC_16</name>
    <name evidence="9" type="ORF">FF011L_50020</name>
</gene>
<evidence type="ECO:0000256" key="3">
    <source>
        <dbReference type="ARBA" id="ARBA00022777"/>
    </source>
</evidence>
<dbReference type="InterPro" id="IPR000719">
    <property type="entry name" value="Prot_kinase_dom"/>
</dbReference>
<evidence type="ECO:0000256" key="4">
    <source>
        <dbReference type="ARBA" id="ARBA00022840"/>
    </source>
</evidence>
<evidence type="ECO:0000313" key="10">
    <source>
        <dbReference type="Proteomes" id="UP000320672"/>
    </source>
</evidence>
<feature type="region of interest" description="Disordered" evidence="6">
    <location>
        <begin position="961"/>
        <end position="993"/>
    </location>
</feature>
<dbReference type="InterPro" id="IPR017441">
    <property type="entry name" value="Protein_kinase_ATP_BS"/>
</dbReference>
<dbReference type="SMART" id="SM00220">
    <property type="entry name" value="S_TKc"/>
    <property type="match status" value="1"/>
</dbReference>
<keyword evidence="7" id="KW-0812">Transmembrane</keyword>
<dbReference type="GO" id="GO:0004674">
    <property type="term" value="F:protein serine/threonine kinase activity"/>
    <property type="evidence" value="ECO:0007669"/>
    <property type="project" value="UniProtKB-EC"/>
</dbReference>
<evidence type="ECO:0000256" key="2">
    <source>
        <dbReference type="ARBA" id="ARBA00022741"/>
    </source>
</evidence>
<keyword evidence="7" id="KW-0472">Membrane</keyword>
<feature type="domain" description="Protein kinase" evidence="8">
    <location>
        <begin position="111"/>
        <end position="380"/>
    </location>
</feature>
<dbReference type="PROSITE" id="PS00107">
    <property type="entry name" value="PROTEIN_KINASE_ATP"/>
    <property type="match status" value="1"/>
</dbReference>
<feature type="compositionally biased region" description="Low complexity" evidence="6">
    <location>
        <begin position="925"/>
        <end position="935"/>
    </location>
</feature>